<keyword evidence="2" id="KW-1185">Reference proteome</keyword>
<protein>
    <recommendedName>
        <fullName evidence="3">Metalloprotease</fullName>
    </recommendedName>
</protein>
<accession>A0A327X853</accession>
<gene>
    <name evidence="1" type="ORF">LX87_00990</name>
</gene>
<dbReference type="EMBL" id="QLMC01000001">
    <property type="protein sequence ID" value="RAK02869.1"/>
    <property type="molecule type" value="Genomic_DNA"/>
</dbReference>
<evidence type="ECO:0000313" key="2">
    <source>
        <dbReference type="Proteomes" id="UP000248790"/>
    </source>
</evidence>
<name>A0A327X853_LARAB</name>
<reference evidence="1 2" key="1">
    <citation type="submission" date="2018-06" db="EMBL/GenBank/DDBJ databases">
        <title>Genomic Encyclopedia of Archaeal and Bacterial Type Strains, Phase II (KMG-II): from individual species to whole genera.</title>
        <authorList>
            <person name="Goeker M."/>
        </authorList>
    </citation>
    <scope>NUCLEOTIDE SEQUENCE [LARGE SCALE GENOMIC DNA]</scope>
    <source>
        <strain evidence="1 2">DSM 21851</strain>
    </source>
</reference>
<proteinExistence type="predicted"/>
<evidence type="ECO:0000313" key="1">
    <source>
        <dbReference type="EMBL" id="RAK02869.1"/>
    </source>
</evidence>
<dbReference type="PROSITE" id="PS51257">
    <property type="entry name" value="PROKAR_LIPOPROTEIN"/>
    <property type="match status" value="1"/>
</dbReference>
<dbReference type="Proteomes" id="UP000248790">
    <property type="component" value="Unassembled WGS sequence"/>
</dbReference>
<dbReference type="OrthoDB" id="9152336at2"/>
<comment type="caution">
    <text evidence="1">The sequence shown here is derived from an EMBL/GenBank/DDBJ whole genome shotgun (WGS) entry which is preliminary data.</text>
</comment>
<organism evidence="1 2">
    <name type="scientific">Larkinella arboricola</name>
    <dbReference type="NCBI Taxonomy" id="643671"/>
    <lineage>
        <taxon>Bacteria</taxon>
        <taxon>Pseudomonadati</taxon>
        <taxon>Bacteroidota</taxon>
        <taxon>Cytophagia</taxon>
        <taxon>Cytophagales</taxon>
        <taxon>Spirosomataceae</taxon>
        <taxon>Larkinella</taxon>
    </lineage>
</organism>
<evidence type="ECO:0008006" key="3">
    <source>
        <dbReference type="Google" id="ProtNLM"/>
    </source>
</evidence>
<sequence>MKNINLFTTLLGLFFLVTSCETDTLTIPQDRLHSRHASARQAASPAAALKARLAQLQASLPASYGGKLKPIPALSGKVDPQYRELVTRALGAIEPTPCETNTRINLWLDEQLTDWDREVISLVYETAMLDLPTYYTLVFENSSANQTFGVKGEYTQKLTKTFKDLKRFWNIESSDIALVAMHGSMLRDRTKLIKTYMVVYGLPSSLAAAYADIVIDALTYLPQYRNGDHPIFTFNAFAQSSFNLPGVGLIPDKIVMGDGIMAAYTAIGYGDVAVPAILAHEFGHHIQFQLDLFGDESSPEATRRTELMADAYSAYYLSHARGASMQWKRVQQFLQVFYNIGDCGFTSDGHHGTPTQRMAAAEWGYNVANNAQKQGHILTAQQFTALFEAQLPSLVTQ</sequence>
<dbReference type="AlphaFoldDB" id="A0A327X853"/>
<dbReference type="RefSeq" id="WP_111627029.1">
    <property type="nucleotide sequence ID" value="NZ_QLMC01000001.1"/>
</dbReference>